<evidence type="ECO:0000256" key="3">
    <source>
        <dbReference type="PROSITE-ProRule" id="PRU00023"/>
    </source>
</evidence>
<dbReference type="Gene3D" id="1.25.40.20">
    <property type="entry name" value="Ankyrin repeat-containing domain"/>
    <property type="match status" value="4"/>
</dbReference>
<dbReference type="EMBL" id="CABFNO020001467">
    <property type="protein sequence ID" value="CAG9989705.1"/>
    <property type="molecule type" value="Genomic_DNA"/>
</dbReference>
<dbReference type="SMART" id="SM00248">
    <property type="entry name" value="ANK"/>
    <property type="match status" value="15"/>
</dbReference>
<protein>
    <recommendedName>
        <fullName evidence="8">Nucleoside phosphorylase domain-containing protein</fullName>
    </recommendedName>
</protein>
<dbReference type="InterPro" id="IPR054471">
    <property type="entry name" value="GPIID_WHD"/>
</dbReference>
<keyword evidence="7" id="KW-1185">Reference proteome</keyword>
<dbReference type="Gene3D" id="3.40.50.300">
    <property type="entry name" value="P-loop containing nucleotide triphosphate hydrolases"/>
    <property type="match status" value="1"/>
</dbReference>
<dbReference type="PANTHER" id="PTHR24161">
    <property type="entry name" value="ANK_REP_REGION DOMAIN-CONTAINING PROTEIN-RELATED"/>
    <property type="match status" value="1"/>
</dbReference>
<feature type="domain" description="Nephrocystin 3-like N-terminal" evidence="5">
    <location>
        <begin position="373"/>
        <end position="535"/>
    </location>
</feature>
<feature type="repeat" description="ANK" evidence="3">
    <location>
        <begin position="928"/>
        <end position="952"/>
    </location>
</feature>
<dbReference type="Gene3D" id="3.40.50.1580">
    <property type="entry name" value="Nucleoside phosphorylase domain"/>
    <property type="match status" value="1"/>
</dbReference>
<name>A0A9N9UFM7_9HYPO</name>
<dbReference type="SUPFAM" id="SSF52540">
    <property type="entry name" value="P-loop containing nucleoside triphosphate hydrolases"/>
    <property type="match status" value="1"/>
</dbReference>
<dbReference type="InterPro" id="IPR036770">
    <property type="entry name" value="Ankyrin_rpt-contain_sf"/>
</dbReference>
<evidence type="ECO:0008006" key="8">
    <source>
        <dbReference type="Google" id="ProtNLM"/>
    </source>
</evidence>
<feature type="repeat" description="ANK" evidence="3">
    <location>
        <begin position="827"/>
        <end position="859"/>
    </location>
</feature>
<feature type="repeat" description="ANK" evidence="3">
    <location>
        <begin position="1128"/>
        <end position="1152"/>
    </location>
</feature>
<dbReference type="SUPFAM" id="SSF53167">
    <property type="entry name" value="Purine and uridine phosphorylases"/>
    <property type="match status" value="1"/>
</dbReference>
<reference evidence="6 7" key="2">
    <citation type="submission" date="2021-10" db="EMBL/GenBank/DDBJ databases">
        <authorList>
            <person name="Piombo E."/>
        </authorList>
    </citation>
    <scope>NUCLEOTIDE SEQUENCE [LARGE SCALE GENOMIC DNA]</scope>
</reference>
<dbReference type="PROSITE" id="PS50297">
    <property type="entry name" value="ANK_REP_REGION"/>
    <property type="match status" value="9"/>
</dbReference>
<dbReference type="GO" id="GO:0009116">
    <property type="term" value="P:nucleoside metabolic process"/>
    <property type="evidence" value="ECO:0007669"/>
    <property type="project" value="InterPro"/>
</dbReference>
<feature type="repeat" description="ANK" evidence="3">
    <location>
        <begin position="996"/>
        <end position="1029"/>
    </location>
</feature>
<feature type="repeat" description="ANK" evidence="3">
    <location>
        <begin position="1163"/>
        <end position="1185"/>
    </location>
</feature>
<reference evidence="7" key="1">
    <citation type="submission" date="2019-06" db="EMBL/GenBank/DDBJ databases">
        <authorList>
            <person name="Broberg M."/>
        </authorList>
    </citation>
    <scope>NUCLEOTIDE SEQUENCE [LARGE SCALE GENOMIC DNA]</scope>
</reference>
<proteinExistence type="predicted"/>
<dbReference type="Pfam" id="PF24883">
    <property type="entry name" value="NPHP3_N"/>
    <property type="match status" value="1"/>
</dbReference>
<dbReference type="InterPro" id="IPR002110">
    <property type="entry name" value="Ankyrin_rpt"/>
</dbReference>
<feature type="repeat" description="ANK" evidence="3">
    <location>
        <begin position="1030"/>
        <end position="1063"/>
    </location>
</feature>
<organism evidence="6 7">
    <name type="scientific">Clonostachys byssicola</name>
    <dbReference type="NCBI Taxonomy" id="160290"/>
    <lineage>
        <taxon>Eukaryota</taxon>
        <taxon>Fungi</taxon>
        <taxon>Dikarya</taxon>
        <taxon>Ascomycota</taxon>
        <taxon>Pezizomycotina</taxon>
        <taxon>Sordariomycetes</taxon>
        <taxon>Hypocreomycetidae</taxon>
        <taxon>Hypocreales</taxon>
        <taxon>Bionectriaceae</taxon>
        <taxon>Clonostachys</taxon>
    </lineage>
</organism>
<evidence type="ECO:0000259" key="4">
    <source>
        <dbReference type="Pfam" id="PF22939"/>
    </source>
</evidence>
<dbReference type="Pfam" id="PF13637">
    <property type="entry name" value="Ank_4"/>
    <property type="match status" value="1"/>
</dbReference>
<keyword evidence="1" id="KW-0677">Repeat</keyword>
<evidence type="ECO:0000313" key="7">
    <source>
        <dbReference type="Proteomes" id="UP000754883"/>
    </source>
</evidence>
<dbReference type="SUPFAM" id="SSF48403">
    <property type="entry name" value="Ankyrin repeat"/>
    <property type="match status" value="3"/>
</dbReference>
<dbReference type="OrthoDB" id="5142935at2759"/>
<dbReference type="InterPro" id="IPR056884">
    <property type="entry name" value="NPHP3-like_N"/>
</dbReference>
<feature type="repeat" description="ANK" evidence="3">
    <location>
        <begin position="962"/>
        <end position="986"/>
    </location>
</feature>
<dbReference type="Proteomes" id="UP000754883">
    <property type="component" value="Unassembled WGS sequence"/>
</dbReference>
<accession>A0A9N9UFM7</accession>
<gene>
    <name evidence="6" type="ORF">CBYS24578_00005355</name>
</gene>
<feature type="repeat" description="ANK" evidence="3">
    <location>
        <begin position="894"/>
        <end position="918"/>
    </location>
</feature>
<sequence>MPNSEDYTVGWICAIVKEYVAAQVFLDERYPSPEFVACNDSNAYALGRMGRHKVVIAVLPDGEYGISAATGVVKDMLHSFPNVRIGLMVGIGGGAPSPKHDIRLGDIVVSAPRDNSGGVFQYDFGKTIQDQQFYTTGFLNQPPTLLRCAVADIRAKFEIEGHQLEAAIEAVLENKPTLRRKYKRPNQDSDRLYQSEVVHPVADDEACITTCGDGPPTAIARPERTDEDENPTIHYGLIASANQLMKDAFVRDQLAKEKDVLCFEMEAAGLMNQFPCLVIRGICDYSDSHKNKEWQGYAAMTAAAYAKDLLCCIPPNKIEAEKKIKDILSDIGTSIKNIDLKLSRKEDLEMLKWLSPTDYDAEQNDHFGQRQENTGQWFINSSEFRNWIEISGQILFCPGIPGAGKTIMVSTVIDHLKTRFLEDESVGIGFLYFNFRRQGQNVQDLFSSLLMQLSRGRPALPVQTLYKKHQAMFTRPQIDEILETLQALISMYERVFIVVDALDEYQSSDGCLDTFLTNIFEIQYETQLNLMATSRHIAEIETRFRGGSLLEIRAVDEDVRTYLVGHMDRLPNFVRRDAELQNRIRSTIAQAVNGMFLLASLHIDTLSKEPTVGHLELALNTLPKGLDETYEHALVRIERQGGGLQQLAKAVLSWLVFARRQLSPAELQCALAIKPGSSKLDRKFIPDVEMIGSICAGLVTLDTESNVIRLVHMTTQEYFERTHDRWLPNAENDITRACVTYVLFDEFKSGPCLSDNEFMERLESNQLYRYAIDHCVCSLQDSAELQKETMMLLHSKGSLEAAIQTYIVAKYISPMYPFANHSQSFPQGVSMLHVAAYCGITKAVEILLLSGAEPSAKDDSNRTPLLYAAASGYETVVKQLLDADQTIVDLMGRGYRTPLSYAAERGHASVVRLLLDTGKAKVDLRDHTGRIPLSYAAKCGNGDIVKLLLETGNAIADWIDNKGRSPLSYAARYGYGDIVKLLLETGDVDPDSKDVNGRSPLSYAAEHGDEATTRLLLYTNTVDINSKDKDGRSPLSYAAGKGNEAAVRLLLGISSTDVNSKDNSNMTPLSHAANNNHESIVMMLSDRWNRDGRAASDWQADIFDPSMLHDHIVDILLEKGKLDIASENGRSPLFWAARAGVKTTVELLLKLGKINVNAKDIFFGRTPLLWAIEGGKEEMVKLLLDVPNIDVNLKSGQGRSPLLSAVFRENETITKLLISTGRVKVNSKDLMHGMTAFGYAAMNGNVAIMRLLLDTGMVNINARSREGHTPLYHAVMSGQEAAMMLLLDTGKADIESRHLDGVPLLPLAARKGHEGLAKFLLDRGKADVNSRGWKDKTPIILAAERGHEGVVKLLLETDGLDIDLKDSFGLTALDWAKKNKHEAVRELLQARLST</sequence>
<comment type="caution">
    <text evidence="6">The sequence shown here is derived from an EMBL/GenBank/DDBJ whole genome shotgun (WGS) entry which is preliminary data.</text>
</comment>
<evidence type="ECO:0000313" key="6">
    <source>
        <dbReference type="EMBL" id="CAG9989705.1"/>
    </source>
</evidence>
<keyword evidence="2 3" id="KW-0040">ANK repeat</keyword>
<feature type="domain" description="GPI inositol-deacylase winged helix" evidence="4">
    <location>
        <begin position="643"/>
        <end position="719"/>
    </location>
</feature>
<feature type="repeat" description="ANK" evidence="3">
    <location>
        <begin position="1334"/>
        <end position="1367"/>
    </location>
</feature>
<evidence type="ECO:0000259" key="5">
    <source>
        <dbReference type="Pfam" id="PF24883"/>
    </source>
</evidence>
<evidence type="ECO:0000256" key="1">
    <source>
        <dbReference type="ARBA" id="ARBA00022737"/>
    </source>
</evidence>
<feature type="repeat" description="ANK" evidence="3">
    <location>
        <begin position="1232"/>
        <end position="1256"/>
    </location>
</feature>
<dbReference type="InterPro" id="IPR027417">
    <property type="entry name" value="P-loop_NTPase"/>
</dbReference>
<dbReference type="PANTHER" id="PTHR24161:SF121">
    <property type="entry name" value="M-PHASE PHOSPHOPROTEIN 8"/>
    <property type="match status" value="1"/>
</dbReference>
<dbReference type="PROSITE" id="PS50088">
    <property type="entry name" value="ANK_REPEAT"/>
    <property type="match status" value="11"/>
</dbReference>
<dbReference type="Pfam" id="PF22939">
    <property type="entry name" value="WHD_GPIID"/>
    <property type="match status" value="1"/>
</dbReference>
<feature type="repeat" description="ANK" evidence="3">
    <location>
        <begin position="1266"/>
        <end position="1290"/>
    </location>
</feature>
<dbReference type="GO" id="GO:0003824">
    <property type="term" value="F:catalytic activity"/>
    <property type="evidence" value="ECO:0007669"/>
    <property type="project" value="InterPro"/>
</dbReference>
<evidence type="ECO:0000256" key="2">
    <source>
        <dbReference type="ARBA" id="ARBA00023043"/>
    </source>
</evidence>
<dbReference type="Pfam" id="PF12796">
    <property type="entry name" value="Ank_2"/>
    <property type="match status" value="5"/>
</dbReference>
<dbReference type="InterPro" id="IPR035994">
    <property type="entry name" value="Nucleoside_phosphorylase_sf"/>
</dbReference>